<organism evidence="1 2">
    <name type="scientific">Stephania yunnanensis</name>
    <dbReference type="NCBI Taxonomy" id="152371"/>
    <lineage>
        <taxon>Eukaryota</taxon>
        <taxon>Viridiplantae</taxon>
        <taxon>Streptophyta</taxon>
        <taxon>Embryophyta</taxon>
        <taxon>Tracheophyta</taxon>
        <taxon>Spermatophyta</taxon>
        <taxon>Magnoliopsida</taxon>
        <taxon>Ranunculales</taxon>
        <taxon>Menispermaceae</taxon>
        <taxon>Menispermoideae</taxon>
        <taxon>Cissampelideae</taxon>
        <taxon>Stephania</taxon>
    </lineage>
</organism>
<evidence type="ECO:0000313" key="1">
    <source>
        <dbReference type="EMBL" id="KAK9169475.1"/>
    </source>
</evidence>
<gene>
    <name evidence="1" type="ORF">Syun_001615</name>
</gene>
<accession>A0AAP0LF32</accession>
<keyword evidence="2" id="KW-1185">Reference proteome</keyword>
<dbReference type="EMBL" id="JBBNAF010000001">
    <property type="protein sequence ID" value="KAK9169475.1"/>
    <property type="molecule type" value="Genomic_DNA"/>
</dbReference>
<protein>
    <submittedName>
        <fullName evidence="1">Uncharacterized protein</fullName>
    </submittedName>
</protein>
<dbReference type="AlphaFoldDB" id="A0AAP0LF32"/>
<evidence type="ECO:0000313" key="2">
    <source>
        <dbReference type="Proteomes" id="UP001420932"/>
    </source>
</evidence>
<comment type="caution">
    <text evidence="1">The sequence shown here is derived from an EMBL/GenBank/DDBJ whole genome shotgun (WGS) entry which is preliminary data.</text>
</comment>
<sequence length="56" mass="6552">MLLLCPLFQLTPTLTKFHECSHHSFGSHLSNLHEIFKFTTKKGLDNGFIDWFVFLI</sequence>
<name>A0AAP0LF32_9MAGN</name>
<dbReference type="Proteomes" id="UP001420932">
    <property type="component" value="Unassembled WGS sequence"/>
</dbReference>
<proteinExistence type="predicted"/>
<reference evidence="1 2" key="1">
    <citation type="submission" date="2024-01" db="EMBL/GenBank/DDBJ databases">
        <title>Genome assemblies of Stephania.</title>
        <authorList>
            <person name="Yang L."/>
        </authorList>
    </citation>
    <scope>NUCLEOTIDE SEQUENCE [LARGE SCALE GENOMIC DNA]</scope>
    <source>
        <strain evidence="1">YNDBR</strain>
        <tissue evidence="1">Leaf</tissue>
    </source>
</reference>